<sequence>MATYTYRCTADGSVDIGLPIGTAPETIPCPACGTSAGRVFTAPMLGLADRRRTAVLDHTEASRSAPPVVTSLPTSTARRAPAPRLDPRTARLPRP</sequence>
<evidence type="ECO:0000313" key="3">
    <source>
        <dbReference type="EMBL" id="MBW0132997.1"/>
    </source>
</evidence>
<evidence type="ECO:0000259" key="2">
    <source>
        <dbReference type="SMART" id="SM00834"/>
    </source>
</evidence>
<keyword evidence="4" id="KW-1185">Reference proteome</keyword>
<reference evidence="3 4" key="1">
    <citation type="submission" date="2020-11" db="EMBL/GenBank/DDBJ databases">
        <title>Pseudonocardia abyssalis sp. nov. and Pseudonocardia oceani sp. nov., description and phylogenomic analysis of two novel actinomycetes isolated from the deep Southern Ocean.</title>
        <authorList>
            <person name="Parra J."/>
        </authorList>
    </citation>
    <scope>NUCLEOTIDE SEQUENCE [LARGE SCALE GENOMIC DNA]</scope>
    <source>
        <strain evidence="3 4">KRD-168</strain>
    </source>
</reference>
<proteinExistence type="predicted"/>
<evidence type="ECO:0000313" key="4">
    <source>
        <dbReference type="Proteomes" id="UP000694287"/>
    </source>
</evidence>
<feature type="domain" description="Putative regulatory protein FmdB zinc ribbon" evidence="2">
    <location>
        <begin position="1"/>
        <end position="41"/>
    </location>
</feature>
<dbReference type="SMART" id="SM00834">
    <property type="entry name" value="CxxC_CXXC_SSSS"/>
    <property type="match status" value="1"/>
</dbReference>
<dbReference type="Proteomes" id="UP000694287">
    <property type="component" value="Unassembled WGS sequence"/>
</dbReference>
<comment type="caution">
    <text evidence="3">The sequence shown here is derived from an EMBL/GenBank/DDBJ whole genome shotgun (WGS) entry which is preliminary data.</text>
</comment>
<dbReference type="EMBL" id="JADQDK010000001">
    <property type="protein sequence ID" value="MBW0132997.1"/>
    <property type="molecule type" value="Genomic_DNA"/>
</dbReference>
<accession>A0ABS6UL57</accession>
<feature type="region of interest" description="Disordered" evidence="1">
    <location>
        <begin position="57"/>
        <end position="95"/>
    </location>
</feature>
<name>A0ABS6UL57_9PSEU</name>
<gene>
    <name evidence="3" type="ORF">I4I81_01825</name>
</gene>
<dbReference type="InterPro" id="IPR013429">
    <property type="entry name" value="Regulatory_FmdB_Zinc_ribbon"/>
</dbReference>
<protein>
    <submittedName>
        <fullName evidence="3">Zinc ribbon domain-containing protein</fullName>
    </submittedName>
</protein>
<organism evidence="3 4">
    <name type="scientific">Pseudonocardia abyssalis</name>
    <dbReference type="NCBI Taxonomy" id="2792008"/>
    <lineage>
        <taxon>Bacteria</taxon>
        <taxon>Bacillati</taxon>
        <taxon>Actinomycetota</taxon>
        <taxon>Actinomycetes</taxon>
        <taxon>Pseudonocardiales</taxon>
        <taxon>Pseudonocardiaceae</taxon>
        <taxon>Pseudonocardia</taxon>
    </lineage>
</organism>
<evidence type="ECO:0000256" key="1">
    <source>
        <dbReference type="SAM" id="MobiDB-lite"/>
    </source>
</evidence>